<organism evidence="2 3">
    <name type="scientific">Geodermatophilus saharensis</name>
    <dbReference type="NCBI Taxonomy" id="1137994"/>
    <lineage>
        <taxon>Bacteria</taxon>
        <taxon>Bacillati</taxon>
        <taxon>Actinomycetota</taxon>
        <taxon>Actinomycetes</taxon>
        <taxon>Geodermatophilales</taxon>
        <taxon>Geodermatophilaceae</taxon>
        <taxon>Geodermatophilus</taxon>
    </lineage>
</organism>
<feature type="domain" description="HTH marR-type" evidence="1">
    <location>
        <begin position="11"/>
        <end position="147"/>
    </location>
</feature>
<proteinExistence type="predicted"/>
<dbReference type="PROSITE" id="PS50995">
    <property type="entry name" value="HTH_MARR_2"/>
    <property type="match status" value="1"/>
</dbReference>
<dbReference type="SMART" id="SM00347">
    <property type="entry name" value="HTH_MARR"/>
    <property type="match status" value="1"/>
</dbReference>
<dbReference type="AlphaFoldDB" id="A0A239A0J2"/>
<protein>
    <submittedName>
        <fullName evidence="2">DNA-binding transcriptional regulator, MarR family</fullName>
    </submittedName>
</protein>
<dbReference type="Pfam" id="PF12802">
    <property type="entry name" value="MarR_2"/>
    <property type="match status" value="1"/>
</dbReference>
<dbReference type="InterPro" id="IPR039422">
    <property type="entry name" value="MarR/SlyA-like"/>
</dbReference>
<dbReference type="InterPro" id="IPR036388">
    <property type="entry name" value="WH-like_DNA-bd_sf"/>
</dbReference>
<gene>
    <name evidence="2" type="ORF">SAMN04488107_0478</name>
</gene>
<dbReference type="EMBL" id="FZOH01000001">
    <property type="protein sequence ID" value="SNR89165.1"/>
    <property type="molecule type" value="Genomic_DNA"/>
</dbReference>
<evidence type="ECO:0000313" key="3">
    <source>
        <dbReference type="Proteomes" id="UP000198386"/>
    </source>
</evidence>
<dbReference type="GO" id="GO:0003700">
    <property type="term" value="F:DNA-binding transcription factor activity"/>
    <property type="evidence" value="ECO:0007669"/>
    <property type="project" value="InterPro"/>
</dbReference>
<dbReference type="Gene3D" id="1.10.10.10">
    <property type="entry name" value="Winged helix-like DNA-binding domain superfamily/Winged helix DNA-binding domain"/>
    <property type="match status" value="1"/>
</dbReference>
<dbReference type="GO" id="GO:0006950">
    <property type="term" value="P:response to stress"/>
    <property type="evidence" value="ECO:0007669"/>
    <property type="project" value="TreeGrafter"/>
</dbReference>
<dbReference type="InterPro" id="IPR000835">
    <property type="entry name" value="HTH_MarR-typ"/>
</dbReference>
<accession>A0A239A0J2</accession>
<dbReference type="PANTHER" id="PTHR33164:SF99">
    <property type="entry name" value="MARR FAMILY REGULATORY PROTEIN"/>
    <property type="match status" value="1"/>
</dbReference>
<name>A0A239A0J2_9ACTN</name>
<evidence type="ECO:0000313" key="2">
    <source>
        <dbReference type="EMBL" id="SNR89165.1"/>
    </source>
</evidence>
<reference evidence="3" key="1">
    <citation type="submission" date="2017-06" db="EMBL/GenBank/DDBJ databases">
        <authorList>
            <person name="Varghese N."/>
            <person name="Submissions S."/>
        </authorList>
    </citation>
    <scope>NUCLEOTIDE SEQUENCE [LARGE SCALE GENOMIC DNA]</scope>
    <source>
        <strain evidence="3">DSM 45423</strain>
    </source>
</reference>
<evidence type="ECO:0000259" key="1">
    <source>
        <dbReference type="PROSITE" id="PS50995"/>
    </source>
</evidence>
<dbReference type="PANTHER" id="PTHR33164">
    <property type="entry name" value="TRANSCRIPTIONAL REGULATOR, MARR FAMILY"/>
    <property type="match status" value="1"/>
</dbReference>
<dbReference type="OrthoDB" id="3520029at2"/>
<keyword evidence="2" id="KW-0238">DNA-binding</keyword>
<dbReference type="InterPro" id="IPR036390">
    <property type="entry name" value="WH_DNA-bd_sf"/>
</dbReference>
<dbReference type="Proteomes" id="UP000198386">
    <property type="component" value="Unassembled WGS sequence"/>
</dbReference>
<keyword evidence="3" id="KW-1185">Reference proteome</keyword>
<sequence>MSQEAPTGTPQMSVLFDLWLVNHLVSGALDDVLTEEGGLSGEEFGFYSLLRRFGPTTATQVARWTAMRPTTISTQVRRLQQRGHVEQRPNPADGRSRLLALTPAGEEAHARAAETFFAATRALAAALGPDEPRQRAALQRMDAALREVGGLDPRPYTVATAAPETTARLTYAGPPLTAAEEAHVRAYVDFVRSRRQEGTRDVPDLVHPPR</sequence>
<dbReference type="RefSeq" id="WP_089402265.1">
    <property type="nucleotide sequence ID" value="NZ_FZOH01000001.1"/>
</dbReference>
<dbReference type="GO" id="GO:0003677">
    <property type="term" value="F:DNA binding"/>
    <property type="evidence" value="ECO:0007669"/>
    <property type="project" value="UniProtKB-KW"/>
</dbReference>
<dbReference type="SUPFAM" id="SSF46785">
    <property type="entry name" value="Winged helix' DNA-binding domain"/>
    <property type="match status" value="1"/>
</dbReference>